<dbReference type="AlphaFoldDB" id="A0A5C1Q700"/>
<feature type="transmembrane region" description="Helical" evidence="1">
    <location>
        <begin position="35"/>
        <end position="53"/>
    </location>
</feature>
<dbReference type="RefSeq" id="WP_149567033.1">
    <property type="nucleotide sequence ID" value="NZ_CP035807.1"/>
</dbReference>
<reference evidence="2 3" key="1">
    <citation type="submission" date="2019-02" db="EMBL/GenBank/DDBJ databases">
        <authorList>
            <person name="Fomenkov A."/>
            <person name="Dubinina G."/>
            <person name="Grabovich M."/>
            <person name="Vincze T."/>
            <person name="Roberts R.J."/>
        </authorList>
    </citation>
    <scope>NUCLEOTIDE SEQUENCE [LARGE SCALE GENOMIC DNA]</scope>
    <source>
        <strain evidence="2 3">P</strain>
    </source>
</reference>
<keyword evidence="3" id="KW-1185">Reference proteome</keyword>
<keyword evidence="1" id="KW-0472">Membrane</keyword>
<dbReference type="KEGG" id="sper:EW093_03365"/>
<keyword evidence="1" id="KW-1133">Transmembrane helix</keyword>
<gene>
    <name evidence="2" type="ORF">EW093_03365</name>
</gene>
<feature type="transmembrane region" description="Helical" evidence="1">
    <location>
        <begin position="59"/>
        <end position="80"/>
    </location>
</feature>
<evidence type="ECO:0000313" key="3">
    <source>
        <dbReference type="Proteomes" id="UP000323824"/>
    </source>
</evidence>
<keyword evidence="1" id="KW-0812">Transmembrane</keyword>
<sequence>MFGLFLISLFIFLGAVILFKILFFVFGVLLVGAGFIIKIVIACIFIPLLPLLFIISIPFISVGSVTLILIGAVVVSLFTGSERSGRKNYN</sequence>
<evidence type="ECO:0000256" key="1">
    <source>
        <dbReference type="SAM" id="Phobius"/>
    </source>
</evidence>
<protein>
    <submittedName>
        <fullName evidence="2">Uncharacterized protein</fullName>
    </submittedName>
</protein>
<dbReference type="Proteomes" id="UP000323824">
    <property type="component" value="Chromosome"/>
</dbReference>
<feature type="transmembrane region" description="Helical" evidence="1">
    <location>
        <begin position="6"/>
        <end position="28"/>
    </location>
</feature>
<name>A0A5C1Q700_9SPIO</name>
<dbReference type="EMBL" id="CP035807">
    <property type="protein sequence ID" value="QEN03775.1"/>
    <property type="molecule type" value="Genomic_DNA"/>
</dbReference>
<evidence type="ECO:0000313" key="2">
    <source>
        <dbReference type="EMBL" id="QEN03775.1"/>
    </source>
</evidence>
<accession>A0A5C1Q700</accession>
<proteinExistence type="predicted"/>
<organism evidence="2 3">
    <name type="scientific">Thiospirochaeta perfilievii</name>
    <dbReference type="NCBI Taxonomy" id="252967"/>
    <lineage>
        <taxon>Bacteria</taxon>
        <taxon>Pseudomonadati</taxon>
        <taxon>Spirochaetota</taxon>
        <taxon>Spirochaetia</taxon>
        <taxon>Spirochaetales</taxon>
        <taxon>Spirochaetaceae</taxon>
        <taxon>Thiospirochaeta</taxon>
    </lineage>
</organism>
<reference evidence="2 3" key="2">
    <citation type="submission" date="2019-09" db="EMBL/GenBank/DDBJ databases">
        <title>Complete Genome Sequence and Methylome Analysis of free living Spirochaetas.</title>
        <authorList>
            <person name="Leshcheva N."/>
            <person name="Mikheeva N."/>
        </authorList>
    </citation>
    <scope>NUCLEOTIDE SEQUENCE [LARGE SCALE GENOMIC DNA]</scope>
    <source>
        <strain evidence="2 3">P</strain>
    </source>
</reference>